<dbReference type="EMBL" id="BSFP01000006">
    <property type="protein sequence ID" value="GLL00086.1"/>
    <property type="molecule type" value="Genomic_DNA"/>
</dbReference>
<dbReference type="AlphaFoldDB" id="A0A9W6NKF8"/>
<reference evidence="1" key="2">
    <citation type="submission" date="2023-01" db="EMBL/GenBank/DDBJ databases">
        <authorList>
            <person name="Sun Q."/>
            <person name="Evtushenko L."/>
        </authorList>
    </citation>
    <scope>NUCLEOTIDE SEQUENCE</scope>
    <source>
        <strain evidence="1">VKM Ac-1321</strain>
    </source>
</reference>
<organism evidence="1 2">
    <name type="scientific">Dactylosporangium matsuzakiense</name>
    <dbReference type="NCBI Taxonomy" id="53360"/>
    <lineage>
        <taxon>Bacteria</taxon>
        <taxon>Bacillati</taxon>
        <taxon>Actinomycetota</taxon>
        <taxon>Actinomycetes</taxon>
        <taxon>Micromonosporales</taxon>
        <taxon>Micromonosporaceae</taxon>
        <taxon>Dactylosporangium</taxon>
    </lineage>
</organism>
<name>A0A9W6NKF8_9ACTN</name>
<keyword evidence="2" id="KW-1185">Reference proteome</keyword>
<evidence type="ECO:0008006" key="3">
    <source>
        <dbReference type="Google" id="ProtNLM"/>
    </source>
</evidence>
<gene>
    <name evidence="1" type="ORF">GCM10017581_018260</name>
</gene>
<proteinExistence type="predicted"/>
<dbReference type="RefSeq" id="WP_261962853.1">
    <property type="nucleotide sequence ID" value="NZ_BAAAXA010000001.1"/>
</dbReference>
<protein>
    <recommendedName>
        <fullName evidence="3">Transposase</fullName>
    </recommendedName>
</protein>
<reference evidence="1" key="1">
    <citation type="journal article" date="2014" name="Int. J. Syst. Evol. Microbiol.">
        <title>Complete genome sequence of Corynebacterium casei LMG S-19264T (=DSM 44701T), isolated from a smear-ripened cheese.</title>
        <authorList>
            <consortium name="US DOE Joint Genome Institute (JGI-PGF)"/>
            <person name="Walter F."/>
            <person name="Albersmeier A."/>
            <person name="Kalinowski J."/>
            <person name="Ruckert C."/>
        </authorList>
    </citation>
    <scope>NUCLEOTIDE SEQUENCE</scope>
    <source>
        <strain evidence="1">VKM Ac-1321</strain>
    </source>
</reference>
<evidence type="ECO:0000313" key="1">
    <source>
        <dbReference type="EMBL" id="GLL00086.1"/>
    </source>
</evidence>
<dbReference type="Proteomes" id="UP001143480">
    <property type="component" value="Unassembled WGS sequence"/>
</dbReference>
<evidence type="ECO:0000313" key="2">
    <source>
        <dbReference type="Proteomes" id="UP001143480"/>
    </source>
</evidence>
<sequence>MQRRLVGIDLGIASAHTVRVLDEGGREVCRRRCEPTVAILTAVRDAALAGAGAGTCLEVVIEPTGPAWLPIAVFFTVRGHRVFRVSSAKAADLRRFLSGMPSPTVSTRTPWPGCR</sequence>
<comment type="caution">
    <text evidence="1">The sequence shown here is derived from an EMBL/GenBank/DDBJ whole genome shotgun (WGS) entry which is preliminary data.</text>
</comment>
<accession>A0A9W6NKF8</accession>